<protein>
    <submittedName>
        <fullName evidence="2">Amidase</fullName>
    </submittedName>
</protein>
<gene>
    <name evidence="2" type="ORF">AB4Y30_14035</name>
</gene>
<dbReference type="InterPro" id="IPR036928">
    <property type="entry name" value="AS_sf"/>
</dbReference>
<dbReference type="AlphaFoldDB" id="A0AB39HQ11"/>
<dbReference type="InterPro" id="IPR000120">
    <property type="entry name" value="Amidase"/>
</dbReference>
<feature type="domain" description="Amidase" evidence="1">
    <location>
        <begin position="27"/>
        <end position="448"/>
    </location>
</feature>
<dbReference type="RefSeq" id="WP_368652842.1">
    <property type="nucleotide sequence ID" value="NZ_CP162599.1"/>
</dbReference>
<dbReference type="Gene3D" id="3.90.1300.10">
    <property type="entry name" value="Amidase signature (AS) domain"/>
    <property type="match status" value="1"/>
</dbReference>
<dbReference type="PANTHER" id="PTHR11895">
    <property type="entry name" value="TRANSAMIDASE"/>
    <property type="match status" value="1"/>
</dbReference>
<dbReference type="InterPro" id="IPR023631">
    <property type="entry name" value="Amidase_dom"/>
</dbReference>
<accession>A0AB39HQ11</accession>
<dbReference type="GO" id="GO:0003824">
    <property type="term" value="F:catalytic activity"/>
    <property type="evidence" value="ECO:0007669"/>
    <property type="project" value="InterPro"/>
</dbReference>
<dbReference type="InterPro" id="IPR020556">
    <property type="entry name" value="Amidase_CS"/>
</dbReference>
<dbReference type="EMBL" id="CP162599">
    <property type="protein sequence ID" value="XDK32121.1"/>
    <property type="molecule type" value="Genomic_DNA"/>
</dbReference>
<evidence type="ECO:0000259" key="1">
    <source>
        <dbReference type="Pfam" id="PF01425"/>
    </source>
</evidence>
<sequence length="474" mass="52039">MNKELAEKSIAELATRIENKEISPVDVMQATFAQIEAKNPYLCAYVDTFDTEAKALAIHAEKEILQGNYRGKLHGIPIGVKDNLYMKGKNIRVGSKIHQDFIPSYDATVIQKLRDQGAIFTGLLNMHEYAYGFTTTNPYYGTCRNPWDLERIPGGSSGGSAAAVAADMTIAALGSETGGSLRAPASFNGIVSIKPTYGRVSKHGCFPFAWSLDHVGPMTKTVEDAAILLQAMAGHDPLDTTTASLPVPDYSSYLHKDVADMVIGINEEYLFANADEQVEKSVRHVIHELEKLGAKIVPVQFKTFENALFAFMMTMAAEATALHHENLVKRPEDYGIEVRTELMFGELISAVDYLQAQQIRRTIRDEFEEVFQEVDVIVGPTLPFTAGYIGTDTVMLNGEEVKLPEHVSRFIRPTTLTGIPAMSVPCGLVNGLPVGIQILAGPFMEKKIFQVASTIEALQLMRGLKPTFNSSLTE</sequence>
<name>A0AB39HQ11_9BACI</name>
<dbReference type="Pfam" id="PF01425">
    <property type="entry name" value="Amidase"/>
    <property type="match status" value="1"/>
</dbReference>
<reference evidence="2" key="1">
    <citation type="submission" date="2024-07" db="EMBL/GenBank/DDBJ databases">
        <title>Halotolerant mesophilic bacterium Ornithinibacillus sp. 4-3, sp. nov., isolated from soil.</title>
        <authorList>
            <person name="Sidarenka A.V."/>
            <person name="Guliayeva D.E."/>
            <person name="Leanovich S.I."/>
            <person name="Hileuskaya K.S."/>
            <person name="Akhremchuk A.E."/>
            <person name="Sikolenko M.A."/>
            <person name="Valentovich L.N."/>
        </authorList>
    </citation>
    <scope>NUCLEOTIDE SEQUENCE</scope>
    <source>
        <strain evidence="2">4-3</strain>
    </source>
</reference>
<dbReference type="PROSITE" id="PS00571">
    <property type="entry name" value="AMIDASES"/>
    <property type="match status" value="1"/>
</dbReference>
<organism evidence="2">
    <name type="scientific">Ornithinibacillus sp. 4-3</name>
    <dbReference type="NCBI Taxonomy" id="3231488"/>
    <lineage>
        <taxon>Bacteria</taxon>
        <taxon>Bacillati</taxon>
        <taxon>Bacillota</taxon>
        <taxon>Bacilli</taxon>
        <taxon>Bacillales</taxon>
        <taxon>Bacillaceae</taxon>
        <taxon>Ornithinibacillus</taxon>
    </lineage>
</organism>
<proteinExistence type="predicted"/>
<dbReference type="PANTHER" id="PTHR11895:SF176">
    <property type="entry name" value="AMIDASE AMID-RELATED"/>
    <property type="match status" value="1"/>
</dbReference>
<evidence type="ECO:0000313" key="2">
    <source>
        <dbReference type="EMBL" id="XDK32121.1"/>
    </source>
</evidence>
<dbReference type="SUPFAM" id="SSF75304">
    <property type="entry name" value="Amidase signature (AS) enzymes"/>
    <property type="match status" value="1"/>
</dbReference>